<dbReference type="Pfam" id="PF00501">
    <property type="entry name" value="AMP-binding"/>
    <property type="match status" value="1"/>
</dbReference>
<accession>A0ABQ6MLV8</accession>
<dbReference type="PANTHER" id="PTHR24096:SF149">
    <property type="entry name" value="AMP-BINDING DOMAIN-CONTAINING PROTEIN-RELATED"/>
    <property type="match status" value="1"/>
</dbReference>
<dbReference type="InterPro" id="IPR000873">
    <property type="entry name" value="AMP-dep_synth/lig_dom"/>
</dbReference>
<evidence type="ECO:0000313" key="5">
    <source>
        <dbReference type="Proteomes" id="UP001165060"/>
    </source>
</evidence>
<evidence type="ECO:0000259" key="3">
    <source>
        <dbReference type="Pfam" id="PF00501"/>
    </source>
</evidence>
<dbReference type="InterPro" id="IPR042099">
    <property type="entry name" value="ANL_N_sf"/>
</dbReference>
<feature type="domain" description="AMP-dependent synthetase/ligase" evidence="3">
    <location>
        <begin position="59"/>
        <end position="442"/>
    </location>
</feature>
<comment type="caution">
    <text evidence="4">The sequence shown here is derived from an EMBL/GenBank/DDBJ whole genome shotgun (WGS) entry which is preliminary data.</text>
</comment>
<dbReference type="SUPFAM" id="SSF56801">
    <property type="entry name" value="Acetyl-CoA synthetase-like"/>
    <property type="match status" value="1"/>
</dbReference>
<dbReference type="PANTHER" id="PTHR24096">
    <property type="entry name" value="LONG-CHAIN-FATTY-ACID--COA LIGASE"/>
    <property type="match status" value="1"/>
</dbReference>
<dbReference type="Proteomes" id="UP001165060">
    <property type="component" value="Unassembled WGS sequence"/>
</dbReference>
<dbReference type="PROSITE" id="PS00455">
    <property type="entry name" value="AMP_BINDING"/>
    <property type="match status" value="1"/>
</dbReference>
<dbReference type="Gene3D" id="3.40.50.12780">
    <property type="entry name" value="N-terminal domain of ligase-like"/>
    <property type="match status" value="1"/>
</dbReference>
<gene>
    <name evidence="4" type="ORF">TeGR_g13122</name>
</gene>
<name>A0ABQ6MLV8_9STRA</name>
<sequence>MLARSVATTRNALRALAPRSIVSAPFSTNPLMDTDNIFSSRFPDPVPTPMLLPDYISNNWSQHPDKTAIVEGITNRSLTYSAYSSVSDRLTSAMEQTVSSTLGSRTTACIMSPNHVHYLPAILSVLRLGGVVSPANPLYTSYELRNQIEKSGSTVVFSHVGALEVVKEAIKGLNVTKVVVLEEPDVPTPETFEGFDCAEVVGLDDLCASASGLISEVPAHVAKAVGTGDLALLPYSSGTTGLPKGTMLSHNNVSINIQQFGPPENDYLAPSSTVTSPLPFFHIYGLVCGALAQGMLGNTLTTLRSFDLVRFLEMIQEHKPERAHLVPPIILGLAKHPIVDNFDLTSLKMILSAAAPLGGDVAAALESRVGVRCKQAWGMSELSPAGTVVPDDAQVDQQTIGPAVGGTFTKIVCLETGVNLPPGEDNTGELCVKGPQVMMGYLDEPDKTAECLSEDGWLHTGDIGYHAPDGNLYIVDRLKELI</sequence>
<evidence type="ECO:0000313" key="4">
    <source>
        <dbReference type="EMBL" id="GMI28947.1"/>
    </source>
</evidence>
<feature type="non-terminal residue" evidence="4">
    <location>
        <position position="482"/>
    </location>
</feature>
<reference evidence="4 5" key="1">
    <citation type="journal article" date="2023" name="Commun. Biol.">
        <title>Genome analysis of Parmales, the sister group of diatoms, reveals the evolutionary specialization of diatoms from phago-mixotrophs to photoautotrophs.</title>
        <authorList>
            <person name="Ban H."/>
            <person name="Sato S."/>
            <person name="Yoshikawa S."/>
            <person name="Yamada K."/>
            <person name="Nakamura Y."/>
            <person name="Ichinomiya M."/>
            <person name="Sato N."/>
            <person name="Blanc-Mathieu R."/>
            <person name="Endo H."/>
            <person name="Kuwata A."/>
            <person name="Ogata H."/>
        </authorList>
    </citation>
    <scope>NUCLEOTIDE SEQUENCE [LARGE SCALE GENOMIC DNA]</scope>
</reference>
<dbReference type="EMBL" id="BRYB01003008">
    <property type="protein sequence ID" value="GMI28947.1"/>
    <property type="molecule type" value="Genomic_DNA"/>
</dbReference>
<keyword evidence="5" id="KW-1185">Reference proteome</keyword>
<keyword evidence="2" id="KW-0436">Ligase</keyword>
<comment type="similarity">
    <text evidence="1">Belongs to the ATP-dependent AMP-binding enzyme family.</text>
</comment>
<evidence type="ECO:0000256" key="1">
    <source>
        <dbReference type="ARBA" id="ARBA00006432"/>
    </source>
</evidence>
<protein>
    <recommendedName>
        <fullName evidence="3">AMP-dependent synthetase/ligase domain-containing protein</fullName>
    </recommendedName>
</protein>
<organism evidence="4 5">
    <name type="scientific">Tetraparma gracilis</name>
    <dbReference type="NCBI Taxonomy" id="2962635"/>
    <lineage>
        <taxon>Eukaryota</taxon>
        <taxon>Sar</taxon>
        <taxon>Stramenopiles</taxon>
        <taxon>Ochrophyta</taxon>
        <taxon>Bolidophyceae</taxon>
        <taxon>Parmales</taxon>
        <taxon>Triparmaceae</taxon>
        <taxon>Tetraparma</taxon>
    </lineage>
</organism>
<proteinExistence type="inferred from homology"/>
<evidence type="ECO:0000256" key="2">
    <source>
        <dbReference type="ARBA" id="ARBA00022598"/>
    </source>
</evidence>
<dbReference type="InterPro" id="IPR020845">
    <property type="entry name" value="AMP-binding_CS"/>
</dbReference>